<dbReference type="SUPFAM" id="SSF109604">
    <property type="entry name" value="HD-domain/PDEase-like"/>
    <property type="match status" value="1"/>
</dbReference>
<accession>A0A2T3MYV1</accession>
<dbReference type="RefSeq" id="WP_107283232.1">
    <property type="nucleotide sequence ID" value="NZ_PYMC01000006.1"/>
</dbReference>
<keyword evidence="2" id="KW-0378">Hydrolase</keyword>
<evidence type="ECO:0000259" key="1">
    <source>
        <dbReference type="PROSITE" id="PS51831"/>
    </source>
</evidence>
<evidence type="ECO:0000313" key="3">
    <source>
        <dbReference type="Proteomes" id="UP000240904"/>
    </source>
</evidence>
<dbReference type="AlphaFoldDB" id="A0A2T3MYV1"/>
<gene>
    <name evidence="2" type="ORF">C9I89_10085</name>
</gene>
<dbReference type="InterPro" id="IPR006674">
    <property type="entry name" value="HD_domain"/>
</dbReference>
<sequence>MEHIEPQLKKYVQKMMATDPAHDLSHIERVVLSAKQFAHQENAKLEVIIPAAWLHDCVSLPKDHPQRYCASRLAAEEAIRFLRSVDYPEQYYAEIEHAIEAHSYSANIPVKTLEAAIVQDADRIDALGAIGIARCIQVGTSFKASLYSDEDPFCETRVYNDKLFTIDHFYTKLFKLQDTMNTAAARQEAVKRTEYMKSFLTQLRHEIKG</sequence>
<dbReference type="GO" id="GO:0016787">
    <property type="term" value="F:hydrolase activity"/>
    <property type="evidence" value="ECO:0007669"/>
    <property type="project" value="UniProtKB-KW"/>
</dbReference>
<dbReference type="PANTHER" id="PTHR33594">
    <property type="entry name" value="SUPERFAMILY HYDROLASE, PUTATIVE (AFU_ORTHOLOGUE AFUA_1G03035)-RELATED"/>
    <property type="match status" value="1"/>
</dbReference>
<protein>
    <submittedName>
        <fullName evidence="2">Phosphohydrolase</fullName>
    </submittedName>
</protein>
<keyword evidence="3" id="KW-1185">Reference proteome</keyword>
<dbReference type="InterPro" id="IPR003607">
    <property type="entry name" value="HD/PDEase_dom"/>
</dbReference>
<organism evidence="2 3">
    <name type="scientific">Photobacterium lipolyticum</name>
    <dbReference type="NCBI Taxonomy" id="266810"/>
    <lineage>
        <taxon>Bacteria</taxon>
        <taxon>Pseudomonadati</taxon>
        <taxon>Pseudomonadota</taxon>
        <taxon>Gammaproteobacteria</taxon>
        <taxon>Vibrionales</taxon>
        <taxon>Vibrionaceae</taxon>
        <taxon>Photobacterium</taxon>
    </lineage>
</organism>
<reference evidence="2 3" key="1">
    <citation type="submission" date="2018-03" db="EMBL/GenBank/DDBJ databases">
        <title>Whole genome sequencing of Histamine producing bacteria.</title>
        <authorList>
            <person name="Butler K."/>
        </authorList>
    </citation>
    <scope>NUCLEOTIDE SEQUENCE [LARGE SCALE GENOMIC DNA]</scope>
    <source>
        <strain evidence="2 3">DSM 16190</strain>
    </source>
</reference>
<comment type="caution">
    <text evidence="2">The sequence shown here is derived from an EMBL/GenBank/DDBJ whole genome shotgun (WGS) entry which is preliminary data.</text>
</comment>
<dbReference type="OrthoDB" id="9797344at2"/>
<dbReference type="PROSITE" id="PS51831">
    <property type="entry name" value="HD"/>
    <property type="match status" value="1"/>
</dbReference>
<dbReference type="PANTHER" id="PTHR33594:SF1">
    <property type="entry name" value="HD_PDEASE DOMAIN-CONTAINING PROTEIN"/>
    <property type="match status" value="1"/>
</dbReference>
<dbReference type="SMART" id="SM00471">
    <property type="entry name" value="HDc"/>
    <property type="match status" value="1"/>
</dbReference>
<name>A0A2T3MYV1_9GAMM</name>
<dbReference type="Pfam" id="PF01966">
    <property type="entry name" value="HD"/>
    <property type="match status" value="1"/>
</dbReference>
<dbReference type="EMBL" id="PYMC01000006">
    <property type="protein sequence ID" value="PSW05131.1"/>
    <property type="molecule type" value="Genomic_DNA"/>
</dbReference>
<dbReference type="CDD" id="cd00077">
    <property type="entry name" value="HDc"/>
    <property type="match status" value="1"/>
</dbReference>
<dbReference type="Gene3D" id="1.10.3210.50">
    <property type="match status" value="1"/>
</dbReference>
<dbReference type="Proteomes" id="UP000240904">
    <property type="component" value="Unassembled WGS sequence"/>
</dbReference>
<feature type="domain" description="HD" evidence="1">
    <location>
        <begin position="23"/>
        <end position="127"/>
    </location>
</feature>
<evidence type="ECO:0000313" key="2">
    <source>
        <dbReference type="EMBL" id="PSW05131.1"/>
    </source>
</evidence>
<proteinExistence type="predicted"/>